<dbReference type="AlphaFoldDB" id="A0AAT9HDN0"/>
<reference evidence="2" key="2">
    <citation type="submission" date="2024-07" db="EMBL/GenBank/DDBJ databases">
        <title>Streptomyces haneummycinica sp. nov., a new antibiotic-producing actinobacterium isolated from marine sediment.</title>
        <authorList>
            <person name="Uemura M."/>
            <person name="Hamada M."/>
            <person name="Hirano S."/>
            <person name="Kobayashi K."/>
            <person name="Ohshiro T."/>
            <person name="Kobayashi T."/>
            <person name="Terahara T."/>
        </authorList>
    </citation>
    <scope>NUCLEOTIDE SEQUENCE</scope>
    <source>
        <strain evidence="2">KM77-8</strain>
    </source>
</reference>
<evidence type="ECO:0000313" key="2">
    <source>
        <dbReference type="EMBL" id="BFO15411.1"/>
    </source>
</evidence>
<proteinExistence type="predicted"/>
<sequence length="155" mass="16837">MTSRTPLIPAPSQFAHGLRTARNLRVGGQRLPRRLRPRELLPDLRPYDAQLADQGVQLVQLAPVDLERGGARVALGMPGAQTLHEGPGLLEAEPEVLERADLPQQLQIALVVRPVSVAGAPGRQQPQRFVVPQRARGRPGACGQLADSHTDERKP</sequence>
<protein>
    <submittedName>
        <fullName evidence="2">Uncharacterized protein</fullName>
    </submittedName>
</protein>
<feature type="compositionally biased region" description="Low complexity" evidence="1">
    <location>
        <begin position="123"/>
        <end position="134"/>
    </location>
</feature>
<accession>A0AAT9HDN0</accession>
<evidence type="ECO:0000256" key="1">
    <source>
        <dbReference type="SAM" id="MobiDB-lite"/>
    </source>
</evidence>
<name>A0AAT9HDN0_9ACTN</name>
<reference evidence="2" key="1">
    <citation type="submission" date="2024-06" db="EMBL/GenBank/DDBJ databases">
        <authorList>
            <consortium name="consrtm"/>
            <person name="Uemura M."/>
            <person name="Terahara T."/>
        </authorList>
    </citation>
    <scope>NUCLEOTIDE SEQUENCE</scope>
    <source>
        <strain evidence="2">KM77-8</strain>
    </source>
</reference>
<dbReference type="EMBL" id="AP035768">
    <property type="protein sequence ID" value="BFO15411.1"/>
    <property type="molecule type" value="Genomic_DNA"/>
</dbReference>
<feature type="region of interest" description="Disordered" evidence="1">
    <location>
        <begin position="120"/>
        <end position="155"/>
    </location>
</feature>
<gene>
    <name evidence="2" type="ORF">SHKM778_17990</name>
</gene>
<organism evidence="2">
    <name type="scientific">Streptomyces haneummycinicus</name>
    <dbReference type="NCBI Taxonomy" id="3074435"/>
    <lineage>
        <taxon>Bacteria</taxon>
        <taxon>Bacillati</taxon>
        <taxon>Actinomycetota</taxon>
        <taxon>Actinomycetes</taxon>
        <taxon>Kitasatosporales</taxon>
        <taxon>Streptomycetaceae</taxon>
        <taxon>Streptomyces</taxon>
    </lineage>
</organism>